<evidence type="ECO:0000256" key="2">
    <source>
        <dbReference type="ARBA" id="ARBA00023125"/>
    </source>
</evidence>
<dbReference type="Gene3D" id="2.60.120.10">
    <property type="entry name" value="Jelly Rolls"/>
    <property type="match status" value="1"/>
</dbReference>
<evidence type="ECO:0000259" key="4">
    <source>
        <dbReference type="PROSITE" id="PS01124"/>
    </source>
</evidence>
<dbReference type="InterPro" id="IPR020449">
    <property type="entry name" value="Tscrpt_reg_AraC-type_HTH"/>
</dbReference>
<sequence length="287" mass="34034">MSTSQHNLLNEQHSPYHCQLLYAGKLNANPDWKLPLHKHEDLHEIIFIVKGVGTYIIDDKVYTAKKGDLLIYNRGILHEERSHPEDPLFTYYCGFRFLPLIAETRDWVIHPDREPVIRSNHYSNELLLLMKTLFEEFSIRNEGYEQISQHLFEAVFLLIERMIHAQNHTAKESKAPLANRIKEFLDTNYTHQLNLKDIAMMFHIDSYYLIHIFTNNFGISPINYLIQRRMGEATYLLTTTNKKIWEVAKMVGYENPNYFSIMFTKIVGESPREFRKNNQKNHYNKKN</sequence>
<evidence type="ECO:0000313" key="5">
    <source>
        <dbReference type="EMBL" id="MBA9085551.1"/>
    </source>
</evidence>
<dbReference type="SUPFAM" id="SSF51215">
    <property type="entry name" value="Regulatory protein AraC"/>
    <property type="match status" value="1"/>
</dbReference>
<dbReference type="Pfam" id="PF02311">
    <property type="entry name" value="AraC_binding"/>
    <property type="match status" value="1"/>
</dbReference>
<dbReference type="EMBL" id="JACJIP010000011">
    <property type="protein sequence ID" value="MBA9085551.1"/>
    <property type="molecule type" value="Genomic_DNA"/>
</dbReference>
<evidence type="ECO:0000313" key="6">
    <source>
        <dbReference type="Proteomes" id="UP000567067"/>
    </source>
</evidence>
<evidence type="ECO:0000256" key="1">
    <source>
        <dbReference type="ARBA" id="ARBA00023015"/>
    </source>
</evidence>
<dbReference type="Pfam" id="PF12833">
    <property type="entry name" value="HTH_18"/>
    <property type="match status" value="1"/>
</dbReference>
<dbReference type="InterPro" id="IPR009057">
    <property type="entry name" value="Homeodomain-like_sf"/>
</dbReference>
<dbReference type="PANTHER" id="PTHR43280">
    <property type="entry name" value="ARAC-FAMILY TRANSCRIPTIONAL REGULATOR"/>
    <property type="match status" value="1"/>
</dbReference>
<keyword evidence="3" id="KW-0804">Transcription</keyword>
<dbReference type="CDD" id="cd02208">
    <property type="entry name" value="cupin_RmlC-like"/>
    <property type="match status" value="1"/>
</dbReference>
<proteinExistence type="predicted"/>
<dbReference type="RefSeq" id="WP_182535403.1">
    <property type="nucleotide sequence ID" value="NZ_JACJIP010000011.1"/>
</dbReference>
<dbReference type="PROSITE" id="PS01124">
    <property type="entry name" value="HTH_ARAC_FAMILY_2"/>
    <property type="match status" value="1"/>
</dbReference>
<organism evidence="5 6">
    <name type="scientific">Fontibacillus solani</name>
    <dbReference type="NCBI Taxonomy" id="1572857"/>
    <lineage>
        <taxon>Bacteria</taxon>
        <taxon>Bacillati</taxon>
        <taxon>Bacillota</taxon>
        <taxon>Bacilli</taxon>
        <taxon>Bacillales</taxon>
        <taxon>Paenibacillaceae</taxon>
        <taxon>Fontibacillus</taxon>
    </lineage>
</organism>
<gene>
    <name evidence="5" type="ORF">FHR92_002018</name>
</gene>
<dbReference type="InterPro" id="IPR003313">
    <property type="entry name" value="AraC-bd"/>
</dbReference>
<dbReference type="InterPro" id="IPR037923">
    <property type="entry name" value="HTH-like"/>
</dbReference>
<name>A0A7W3XRJ7_9BACL</name>
<dbReference type="PRINTS" id="PR00032">
    <property type="entry name" value="HTHARAC"/>
</dbReference>
<reference evidence="5 6" key="1">
    <citation type="submission" date="2020-08" db="EMBL/GenBank/DDBJ databases">
        <title>Genomic Encyclopedia of Type Strains, Phase III (KMG-III): the genomes of soil and plant-associated and newly described type strains.</title>
        <authorList>
            <person name="Whitman W."/>
        </authorList>
    </citation>
    <scope>NUCLEOTIDE SEQUENCE [LARGE SCALE GENOMIC DNA]</scope>
    <source>
        <strain evidence="5 6">CECT 8693</strain>
    </source>
</reference>
<dbReference type="PANTHER" id="PTHR43280:SF17">
    <property type="entry name" value="ARAC-TYPE DNA-BINDING DOMAIN-CONTAINING PROTEIN"/>
    <property type="match status" value="1"/>
</dbReference>
<dbReference type="Gene3D" id="1.10.10.60">
    <property type="entry name" value="Homeodomain-like"/>
    <property type="match status" value="2"/>
</dbReference>
<dbReference type="GO" id="GO:0003700">
    <property type="term" value="F:DNA-binding transcription factor activity"/>
    <property type="evidence" value="ECO:0007669"/>
    <property type="project" value="InterPro"/>
</dbReference>
<keyword evidence="6" id="KW-1185">Reference proteome</keyword>
<accession>A0A7W3XRJ7</accession>
<dbReference type="Proteomes" id="UP000567067">
    <property type="component" value="Unassembled WGS sequence"/>
</dbReference>
<dbReference type="InterPro" id="IPR014710">
    <property type="entry name" value="RmlC-like_jellyroll"/>
</dbReference>
<protein>
    <submittedName>
        <fullName evidence="5">AraC-like DNA-binding protein</fullName>
    </submittedName>
</protein>
<keyword evidence="2 5" id="KW-0238">DNA-binding</keyword>
<evidence type="ECO:0000256" key="3">
    <source>
        <dbReference type="ARBA" id="ARBA00023163"/>
    </source>
</evidence>
<dbReference type="SUPFAM" id="SSF46689">
    <property type="entry name" value="Homeodomain-like"/>
    <property type="match status" value="2"/>
</dbReference>
<dbReference type="InterPro" id="IPR018060">
    <property type="entry name" value="HTH_AraC"/>
</dbReference>
<dbReference type="SMART" id="SM00342">
    <property type="entry name" value="HTH_ARAC"/>
    <property type="match status" value="1"/>
</dbReference>
<dbReference type="GO" id="GO:0043565">
    <property type="term" value="F:sequence-specific DNA binding"/>
    <property type="evidence" value="ECO:0007669"/>
    <property type="project" value="InterPro"/>
</dbReference>
<comment type="caution">
    <text evidence="5">The sequence shown here is derived from an EMBL/GenBank/DDBJ whole genome shotgun (WGS) entry which is preliminary data.</text>
</comment>
<feature type="domain" description="HTH araC/xylS-type" evidence="4">
    <location>
        <begin position="179"/>
        <end position="277"/>
    </location>
</feature>
<dbReference type="AlphaFoldDB" id="A0A7W3XRJ7"/>
<keyword evidence="1" id="KW-0805">Transcription regulation</keyword>